<evidence type="ECO:0000313" key="1">
    <source>
        <dbReference type="EMBL" id="RJP61311.1"/>
    </source>
</evidence>
<gene>
    <name evidence="1" type="ORF">C4541_02080</name>
</gene>
<dbReference type="Proteomes" id="UP000266426">
    <property type="component" value="Unassembled WGS sequence"/>
</dbReference>
<dbReference type="EMBL" id="QZJZ01000014">
    <property type="protein sequence ID" value="RJP61311.1"/>
    <property type="molecule type" value="Genomic_DNA"/>
</dbReference>
<protein>
    <submittedName>
        <fullName evidence="1">Uncharacterized protein</fullName>
    </submittedName>
</protein>
<organism evidence="1 2">
    <name type="scientific">Candidatus Auribacter fodinae</name>
    <dbReference type="NCBI Taxonomy" id="2093366"/>
    <lineage>
        <taxon>Bacteria</taxon>
        <taxon>Pseudomonadati</taxon>
        <taxon>Candidatus Auribacterota</taxon>
        <taxon>Candidatus Auribacteria</taxon>
        <taxon>Candidatus Auribacterales</taxon>
        <taxon>Candidatus Auribacteraceae</taxon>
        <taxon>Candidatus Auribacter</taxon>
    </lineage>
</organism>
<evidence type="ECO:0000313" key="2">
    <source>
        <dbReference type="Proteomes" id="UP000266426"/>
    </source>
</evidence>
<reference evidence="1 2" key="1">
    <citation type="journal article" date="2017" name="ISME J.">
        <title>Energy and carbon metabolisms in a deep terrestrial subsurface fluid microbial community.</title>
        <authorList>
            <person name="Momper L."/>
            <person name="Jungbluth S.P."/>
            <person name="Lee M.D."/>
            <person name="Amend J.P."/>
        </authorList>
    </citation>
    <scope>NUCLEOTIDE SEQUENCE [LARGE SCALE GENOMIC DNA]</scope>
    <source>
        <strain evidence="1">SURF_26</strain>
    </source>
</reference>
<dbReference type="AlphaFoldDB" id="A0A3A4RFQ9"/>
<dbReference type="InterPro" id="IPR043129">
    <property type="entry name" value="ATPase_NBD"/>
</dbReference>
<dbReference type="PANTHER" id="PTHR30005:SF0">
    <property type="entry name" value="RETROGRADE REGULATION PROTEIN 2"/>
    <property type="match status" value="1"/>
</dbReference>
<sequence>MTNNPPRFAAIDFGTNSVRLLIADIYHSQDKTVKIVPVCTIAHVVQLGKRIHDTKLICPENITKCIAALENFSIQIQAYQPQKIFAVATSVFRSL</sequence>
<accession>A0A3A4RFQ9</accession>
<dbReference type="Gene3D" id="3.30.420.40">
    <property type="match status" value="1"/>
</dbReference>
<dbReference type="InterPro" id="IPR050273">
    <property type="entry name" value="GppA/Ppx_hydrolase"/>
</dbReference>
<name>A0A3A4RFQ9_9BACT</name>
<dbReference type="GO" id="GO:0016462">
    <property type="term" value="F:pyrophosphatase activity"/>
    <property type="evidence" value="ECO:0007669"/>
    <property type="project" value="TreeGrafter"/>
</dbReference>
<dbReference type="PANTHER" id="PTHR30005">
    <property type="entry name" value="EXOPOLYPHOSPHATASE"/>
    <property type="match status" value="1"/>
</dbReference>
<proteinExistence type="predicted"/>
<comment type="caution">
    <text evidence="1">The sequence shown here is derived from an EMBL/GenBank/DDBJ whole genome shotgun (WGS) entry which is preliminary data.</text>
</comment>
<dbReference type="SUPFAM" id="SSF53067">
    <property type="entry name" value="Actin-like ATPase domain"/>
    <property type="match status" value="1"/>
</dbReference>